<dbReference type="Proteomes" id="UP001302745">
    <property type="component" value="Unassembled WGS sequence"/>
</dbReference>
<dbReference type="InterPro" id="IPR009080">
    <property type="entry name" value="tRNAsynth_Ia_anticodon-bd"/>
</dbReference>
<evidence type="ECO:0008006" key="3">
    <source>
        <dbReference type="Google" id="ProtNLM"/>
    </source>
</evidence>
<dbReference type="GO" id="GO:0006420">
    <property type="term" value="P:arginyl-tRNA aminoacylation"/>
    <property type="evidence" value="ECO:0007669"/>
    <property type="project" value="InterPro"/>
</dbReference>
<dbReference type="InterPro" id="IPR014729">
    <property type="entry name" value="Rossmann-like_a/b/a_fold"/>
</dbReference>
<dbReference type="GO" id="GO:0005524">
    <property type="term" value="F:ATP binding"/>
    <property type="evidence" value="ECO:0007669"/>
    <property type="project" value="InterPro"/>
</dbReference>
<evidence type="ECO:0000313" key="2">
    <source>
        <dbReference type="Proteomes" id="UP001302745"/>
    </source>
</evidence>
<dbReference type="InterPro" id="IPR001278">
    <property type="entry name" value="Arg-tRNA-ligase"/>
</dbReference>
<sequence>MGRAWVIDFEKQGSKGLGIAVEYTQVEDSDTVAEAVGIAGVIVQDISGKRINNYPFDITRMTSFEGDTGPYLQYYHTRLNSILRKAGIAREDLVHSWPIILMDWMQVSRASRAVLPCSA</sequence>
<dbReference type="GO" id="GO:0004814">
    <property type="term" value="F:arginine-tRNA ligase activity"/>
    <property type="evidence" value="ECO:0007669"/>
    <property type="project" value="InterPro"/>
</dbReference>
<proteinExistence type="predicted"/>
<organism evidence="1 2">
    <name type="scientific">Chaetomidium leptoderma</name>
    <dbReference type="NCBI Taxonomy" id="669021"/>
    <lineage>
        <taxon>Eukaryota</taxon>
        <taxon>Fungi</taxon>
        <taxon>Dikarya</taxon>
        <taxon>Ascomycota</taxon>
        <taxon>Pezizomycotina</taxon>
        <taxon>Sordariomycetes</taxon>
        <taxon>Sordariomycetidae</taxon>
        <taxon>Sordariales</taxon>
        <taxon>Chaetomiaceae</taxon>
        <taxon>Chaetomidium</taxon>
    </lineage>
</organism>
<dbReference type="GO" id="GO:0032543">
    <property type="term" value="P:mitochondrial translation"/>
    <property type="evidence" value="ECO:0007669"/>
    <property type="project" value="TreeGrafter"/>
</dbReference>
<accession>A0AAN7A183</accession>
<name>A0AAN7A183_9PEZI</name>
<dbReference type="Gene3D" id="3.40.50.620">
    <property type="entry name" value="HUPs"/>
    <property type="match status" value="1"/>
</dbReference>
<reference evidence="1" key="1">
    <citation type="journal article" date="2023" name="Mol. Phylogenet. Evol.">
        <title>Genome-scale phylogeny and comparative genomics of the fungal order Sordariales.</title>
        <authorList>
            <person name="Hensen N."/>
            <person name="Bonometti L."/>
            <person name="Westerberg I."/>
            <person name="Brannstrom I.O."/>
            <person name="Guillou S."/>
            <person name="Cros-Aarteil S."/>
            <person name="Calhoun S."/>
            <person name="Haridas S."/>
            <person name="Kuo A."/>
            <person name="Mondo S."/>
            <person name="Pangilinan J."/>
            <person name="Riley R."/>
            <person name="LaButti K."/>
            <person name="Andreopoulos B."/>
            <person name="Lipzen A."/>
            <person name="Chen C."/>
            <person name="Yan M."/>
            <person name="Daum C."/>
            <person name="Ng V."/>
            <person name="Clum A."/>
            <person name="Steindorff A."/>
            <person name="Ohm R.A."/>
            <person name="Martin F."/>
            <person name="Silar P."/>
            <person name="Natvig D.O."/>
            <person name="Lalanne C."/>
            <person name="Gautier V."/>
            <person name="Ament-Velasquez S.L."/>
            <person name="Kruys A."/>
            <person name="Hutchinson M.I."/>
            <person name="Powell A.J."/>
            <person name="Barry K."/>
            <person name="Miller A.N."/>
            <person name="Grigoriev I.V."/>
            <person name="Debuchy R."/>
            <person name="Gladieux P."/>
            <person name="Hiltunen Thoren M."/>
            <person name="Johannesson H."/>
        </authorList>
    </citation>
    <scope>NUCLEOTIDE SEQUENCE</scope>
    <source>
        <strain evidence="1">CBS 538.74</strain>
    </source>
</reference>
<dbReference type="SUPFAM" id="SSF47323">
    <property type="entry name" value="Anticodon-binding domain of a subclass of class I aminoacyl-tRNA synthetases"/>
    <property type="match status" value="1"/>
</dbReference>
<gene>
    <name evidence="1" type="ORF">C8A00DRAFT_30527</name>
</gene>
<reference evidence="1" key="2">
    <citation type="submission" date="2023-05" db="EMBL/GenBank/DDBJ databases">
        <authorList>
            <consortium name="Lawrence Berkeley National Laboratory"/>
            <person name="Steindorff A."/>
            <person name="Hensen N."/>
            <person name="Bonometti L."/>
            <person name="Westerberg I."/>
            <person name="Brannstrom I.O."/>
            <person name="Guillou S."/>
            <person name="Cros-Aarteil S."/>
            <person name="Calhoun S."/>
            <person name="Haridas S."/>
            <person name="Kuo A."/>
            <person name="Mondo S."/>
            <person name="Pangilinan J."/>
            <person name="Riley R."/>
            <person name="Labutti K."/>
            <person name="Andreopoulos B."/>
            <person name="Lipzen A."/>
            <person name="Chen C."/>
            <person name="Yanf M."/>
            <person name="Daum C."/>
            <person name="Ng V."/>
            <person name="Clum A."/>
            <person name="Ohm R."/>
            <person name="Martin F."/>
            <person name="Silar P."/>
            <person name="Natvig D."/>
            <person name="Lalanne C."/>
            <person name="Gautier V."/>
            <person name="Ament-Velasquez S.L."/>
            <person name="Kruys A."/>
            <person name="Hutchinson M.I."/>
            <person name="Powell A.J."/>
            <person name="Barry K."/>
            <person name="Miller A.N."/>
            <person name="Grigoriev I.V."/>
            <person name="Debuchy R."/>
            <person name="Gladieux P."/>
            <person name="Thoren M.H."/>
            <person name="Johannesson H."/>
        </authorList>
    </citation>
    <scope>NUCLEOTIDE SEQUENCE</scope>
    <source>
        <strain evidence="1">CBS 538.74</strain>
    </source>
</reference>
<dbReference type="AlphaFoldDB" id="A0AAN7A183"/>
<dbReference type="GO" id="GO:0005739">
    <property type="term" value="C:mitochondrion"/>
    <property type="evidence" value="ECO:0007669"/>
    <property type="project" value="TreeGrafter"/>
</dbReference>
<keyword evidence="2" id="KW-1185">Reference proteome</keyword>
<dbReference type="Gene3D" id="1.10.730.10">
    <property type="entry name" value="Isoleucyl-tRNA Synthetase, Domain 1"/>
    <property type="match status" value="1"/>
</dbReference>
<evidence type="ECO:0000313" key="1">
    <source>
        <dbReference type="EMBL" id="KAK4156561.1"/>
    </source>
</evidence>
<dbReference type="PANTHER" id="PTHR11956:SF11">
    <property type="entry name" value="ARGININE--TRNA LIGASE, MITOCHONDRIAL-RELATED"/>
    <property type="match status" value="1"/>
</dbReference>
<comment type="caution">
    <text evidence="1">The sequence shown here is derived from an EMBL/GenBank/DDBJ whole genome shotgun (WGS) entry which is preliminary data.</text>
</comment>
<protein>
    <recommendedName>
        <fullName evidence="3">Arginine--tRNA ligase</fullName>
    </recommendedName>
</protein>
<dbReference type="EMBL" id="MU856865">
    <property type="protein sequence ID" value="KAK4156561.1"/>
    <property type="molecule type" value="Genomic_DNA"/>
</dbReference>
<dbReference type="PANTHER" id="PTHR11956">
    <property type="entry name" value="ARGINYL-TRNA SYNTHETASE"/>
    <property type="match status" value="1"/>
</dbReference>